<keyword evidence="5" id="KW-0449">Lipoprotein</keyword>
<evidence type="ECO:0000256" key="3">
    <source>
        <dbReference type="ARBA" id="ARBA00023136"/>
    </source>
</evidence>
<dbReference type="AlphaFoldDB" id="A0A4R3NUB3"/>
<dbReference type="OrthoDB" id="6462371at2"/>
<keyword evidence="4" id="KW-0564">Palmitate</keyword>
<accession>A0A4R3NUB3</accession>
<evidence type="ECO:0000256" key="2">
    <source>
        <dbReference type="ARBA" id="ARBA00022729"/>
    </source>
</evidence>
<evidence type="ECO:0000256" key="4">
    <source>
        <dbReference type="ARBA" id="ARBA00023139"/>
    </source>
</evidence>
<keyword evidence="2 6" id="KW-0732">Signal</keyword>
<evidence type="ECO:0000313" key="7">
    <source>
        <dbReference type="EMBL" id="TCT35959.1"/>
    </source>
</evidence>
<dbReference type="EMBL" id="SMAS01000003">
    <property type="protein sequence ID" value="TCT35959.1"/>
    <property type="molecule type" value="Genomic_DNA"/>
</dbReference>
<keyword evidence="1" id="KW-1003">Cell membrane</keyword>
<evidence type="ECO:0000256" key="6">
    <source>
        <dbReference type="SAM" id="SignalP"/>
    </source>
</evidence>
<evidence type="ECO:0000256" key="1">
    <source>
        <dbReference type="ARBA" id="ARBA00022475"/>
    </source>
</evidence>
<feature type="signal peptide" evidence="6">
    <location>
        <begin position="1"/>
        <end position="22"/>
    </location>
</feature>
<protein>
    <submittedName>
        <fullName evidence="7">Uncharacterized protein UPF0257</fullName>
    </submittedName>
</protein>
<dbReference type="Proteomes" id="UP000295055">
    <property type="component" value="Unassembled WGS sequence"/>
</dbReference>
<proteinExistence type="predicted"/>
<dbReference type="Pfam" id="PF06788">
    <property type="entry name" value="UPF0257"/>
    <property type="match status" value="1"/>
</dbReference>
<feature type="chain" id="PRO_5020701366" evidence="6">
    <location>
        <begin position="23"/>
        <end position="252"/>
    </location>
</feature>
<evidence type="ECO:0000313" key="8">
    <source>
        <dbReference type="Proteomes" id="UP000295055"/>
    </source>
</evidence>
<name>A0A4R3NUB3_9GAMM</name>
<gene>
    <name evidence="7" type="ORF">EC835_103417</name>
</gene>
<dbReference type="GO" id="GO:0005886">
    <property type="term" value="C:plasma membrane"/>
    <property type="evidence" value="ECO:0007669"/>
    <property type="project" value="InterPro"/>
</dbReference>
<sequence length="252" mass="28719">MNNKYLASIVQLALFTVSFQSAAFQKNEYNPIVFNFAQLYDFNPVKGNIKELNTFVYNEDETINYQSALKIGRDGCVDSFTMKQKKDEYLNSIANWLSVKREKNKLVGSDANGPVEMEVAENCLIISRTDSNGKLIYQYNNDGIIIGSMSAEPKVQYSENTYNENNLPETIKYYKDNVVFSESIMSYGKDITKPFDLQMEIKALGLPILVVDSKCDYDEQNIAHKCNFILTIVSNGKTIKLPKRSITETVFY</sequence>
<dbReference type="RefSeq" id="WP_132496090.1">
    <property type="nucleotide sequence ID" value="NZ_SMAS01000003.1"/>
</dbReference>
<comment type="caution">
    <text evidence="7">The sequence shown here is derived from an EMBL/GenBank/DDBJ whole genome shotgun (WGS) entry which is preliminary data.</text>
</comment>
<reference evidence="7 8" key="1">
    <citation type="submission" date="2019-03" db="EMBL/GenBank/DDBJ databases">
        <title>Genomic analyses of the natural microbiome of Caenorhabditis elegans.</title>
        <authorList>
            <person name="Samuel B."/>
        </authorList>
    </citation>
    <scope>NUCLEOTIDE SEQUENCE [LARGE SCALE GENOMIC DNA]</scope>
    <source>
        <strain evidence="7 8">JUb102</strain>
    </source>
</reference>
<dbReference type="InterPro" id="IPR010646">
    <property type="entry name" value="UPF0257"/>
</dbReference>
<keyword evidence="3" id="KW-0472">Membrane</keyword>
<evidence type="ECO:0000256" key="5">
    <source>
        <dbReference type="ARBA" id="ARBA00023288"/>
    </source>
</evidence>
<organism evidence="7 8">
    <name type="scientific">Providencia alcalifaciens</name>
    <dbReference type="NCBI Taxonomy" id="126385"/>
    <lineage>
        <taxon>Bacteria</taxon>
        <taxon>Pseudomonadati</taxon>
        <taxon>Pseudomonadota</taxon>
        <taxon>Gammaproteobacteria</taxon>
        <taxon>Enterobacterales</taxon>
        <taxon>Morganellaceae</taxon>
        <taxon>Providencia</taxon>
    </lineage>
</organism>